<proteinExistence type="predicted"/>
<organism evidence="2 3">
    <name type="scientific">Calocera cornea HHB12733</name>
    <dbReference type="NCBI Taxonomy" id="1353952"/>
    <lineage>
        <taxon>Eukaryota</taxon>
        <taxon>Fungi</taxon>
        <taxon>Dikarya</taxon>
        <taxon>Basidiomycota</taxon>
        <taxon>Agaricomycotina</taxon>
        <taxon>Dacrymycetes</taxon>
        <taxon>Dacrymycetales</taxon>
        <taxon>Dacrymycetaceae</taxon>
        <taxon>Calocera</taxon>
    </lineage>
</organism>
<feature type="region of interest" description="Disordered" evidence="1">
    <location>
        <begin position="22"/>
        <end position="78"/>
    </location>
</feature>
<dbReference type="InParanoid" id="A0A165FAA8"/>
<accession>A0A165FAA8</accession>
<dbReference type="AlphaFoldDB" id="A0A165FAA8"/>
<name>A0A165FAA8_9BASI</name>
<keyword evidence="3" id="KW-1185">Reference proteome</keyword>
<gene>
    <name evidence="2" type="ORF">CALCODRAFT_315845</name>
</gene>
<evidence type="ECO:0000313" key="2">
    <source>
        <dbReference type="EMBL" id="KZT56462.1"/>
    </source>
</evidence>
<protein>
    <submittedName>
        <fullName evidence="2">Uncharacterized protein</fullName>
    </submittedName>
</protein>
<reference evidence="2 3" key="1">
    <citation type="journal article" date="2016" name="Mol. Biol. Evol.">
        <title>Comparative Genomics of Early-Diverging Mushroom-Forming Fungi Provides Insights into the Origins of Lignocellulose Decay Capabilities.</title>
        <authorList>
            <person name="Nagy L.G."/>
            <person name="Riley R."/>
            <person name="Tritt A."/>
            <person name="Adam C."/>
            <person name="Daum C."/>
            <person name="Floudas D."/>
            <person name="Sun H."/>
            <person name="Yadav J.S."/>
            <person name="Pangilinan J."/>
            <person name="Larsson K.H."/>
            <person name="Matsuura K."/>
            <person name="Barry K."/>
            <person name="Labutti K."/>
            <person name="Kuo R."/>
            <person name="Ohm R.A."/>
            <person name="Bhattacharya S.S."/>
            <person name="Shirouzu T."/>
            <person name="Yoshinaga Y."/>
            <person name="Martin F.M."/>
            <person name="Grigoriev I.V."/>
            <person name="Hibbett D.S."/>
        </authorList>
    </citation>
    <scope>NUCLEOTIDE SEQUENCE [LARGE SCALE GENOMIC DNA]</scope>
    <source>
        <strain evidence="2 3">HHB12733</strain>
    </source>
</reference>
<dbReference type="Proteomes" id="UP000076842">
    <property type="component" value="Unassembled WGS sequence"/>
</dbReference>
<evidence type="ECO:0000256" key="1">
    <source>
        <dbReference type="SAM" id="MobiDB-lite"/>
    </source>
</evidence>
<sequence>MGKAHSFVHSWKIPIFGQGVGGLPPTRPPTSLHPTHLVPTRPVSPPINNREPPNERAGAVPGLLPRTRRTAQAGGRVDPEFVRGFPAMTYAFGPASSPLPLDLTT</sequence>
<evidence type="ECO:0000313" key="3">
    <source>
        <dbReference type="Proteomes" id="UP000076842"/>
    </source>
</evidence>
<dbReference type="EMBL" id="KV423977">
    <property type="protein sequence ID" value="KZT56462.1"/>
    <property type="molecule type" value="Genomic_DNA"/>
</dbReference>